<evidence type="ECO:0000256" key="8">
    <source>
        <dbReference type="ARBA" id="ARBA00022989"/>
    </source>
</evidence>
<comment type="caution">
    <text evidence="15">The sequence shown here is derived from an EMBL/GenBank/DDBJ whole genome shotgun (WGS) entry which is preliminary data.</text>
</comment>
<feature type="transmembrane region" description="Helical" evidence="13">
    <location>
        <begin position="164"/>
        <end position="184"/>
    </location>
</feature>
<comment type="subcellular location">
    <subcellularLocation>
        <location evidence="2">Membrane</location>
        <topology evidence="2">Multi-pass membrane protein</topology>
    </subcellularLocation>
</comment>
<name>A0A2U2AP40_9GAMM</name>
<evidence type="ECO:0000256" key="2">
    <source>
        <dbReference type="ARBA" id="ARBA00004141"/>
    </source>
</evidence>
<evidence type="ECO:0000256" key="11">
    <source>
        <dbReference type="ARBA" id="ARBA00023014"/>
    </source>
</evidence>
<dbReference type="GO" id="GO:0050660">
    <property type="term" value="F:flavin adenine dinucleotide binding"/>
    <property type="evidence" value="ECO:0007669"/>
    <property type="project" value="TreeGrafter"/>
</dbReference>
<dbReference type="PANTHER" id="PTHR47354">
    <property type="entry name" value="NADH OXIDOREDUCTASE HCR"/>
    <property type="match status" value="1"/>
</dbReference>
<dbReference type="GO" id="GO:0016491">
    <property type="term" value="F:oxidoreductase activity"/>
    <property type="evidence" value="ECO:0007669"/>
    <property type="project" value="UniProtKB-KW"/>
</dbReference>
<evidence type="ECO:0000256" key="7">
    <source>
        <dbReference type="ARBA" id="ARBA00022827"/>
    </source>
</evidence>
<evidence type="ECO:0000313" key="15">
    <source>
        <dbReference type="EMBL" id="PWD84980.1"/>
    </source>
</evidence>
<keyword evidence="10" id="KW-0408">Iron</keyword>
<dbReference type="RefSeq" id="WP_109236063.1">
    <property type="nucleotide sequence ID" value="NZ_BMXZ01000001.1"/>
</dbReference>
<dbReference type="PANTHER" id="PTHR47354:SF8">
    <property type="entry name" value="1,2-PHENYLACETYL-COA EPOXIDASE, SUBUNIT E"/>
    <property type="match status" value="1"/>
</dbReference>
<dbReference type="GO" id="GO:0016020">
    <property type="term" value="C:membrane"/>
    <property type="evidence" value="ECO:0007669"/>
    <property type="project" value="UniProtKB-SubCell"/>
</dbReference>
<evidence type="ECO:0000256" key="12">
    <source>
        <dbReference type="ARBA" id="ARBA00023136"/>
    </source>
</evidence>
<keyword evidence="12 13" id="KW-0472">Membrane</keyword>
<evidence type="ECO:0000259" key="14">
    <source>
        <dbReference type="PROSITE" id="PS51384"/>
    </source>
</evidence>
<dbReference type="CDD" id="cd06198">
    <property type="entry name" value="FNR_like_3"/>
    <property type="match status" value="1"/>
</dbReference>
<keyword evidence="11" id="KW-0411">Iron-sulfur</keyword>
<evidence type="ECO:0000256" key="10">
    <source>
        <dbReference type="ARBA" id="ARBA00023004"/>
    </source>
</evidence>
<feature type="transmembrane region" description="Helical" evidence="13">
    <location>
        <begin position="190"/>
        <end position="212"/>
    </location>
</feature>
<dbReference type="GO" id="GO:0051537">
    <property type="term" value="F:2 iron, 2 sulfur cluster binding"/>
    <property type="evidence" value="ECO:0007669"/>
    <property type="project" value="UniProtKB-KW"/>
</dbReference>
<dbReference type="InterPro" id="IPR013112">
    <property type="entry name" value="FAD-bd_8"/>
</dbReference>
<evidence type="ECO:0000256" key="9">
    <source>
        <dbReference type="ARBA" id="ARBA00023002"/>
    </source>
</evidence>
<keyword evidence="4 13" id="KW-0812">Transmembrane</keyword>
<dbReference type="SUPFAM" id="SSF52343">
    <property type="entry name" value="Ferredoxin reductase-like, C-terminal NADP-linked domain"/>
    <property type="match status" value="1"/>
</dbReference>
<sequence length="433" mass="49617">MVREKQIVWGVLTLSFLLWGADVVSNYSASDWGIWLWRKELINLTGILALIPMGVIMLLALRPRFLEPLFNGMDKIYYVHKWLGIWAITAALLHYGVKLSKSFLKPYFEKGPKPKAETLAWLDSYHSLAKDVGEVLFYLFAIMLVVTLLKKIPYRFWRKIHKVMGLLFLAVIFHTVVLAPARYWTEPLGIVLIVIMLIGIYSALVSLLGIIGRGKRYQATIKSLDFSANSTIVDCEMPANWTHTSGQYAFVQHPVYKERHPFTIASSVHDDQTIRFAIKELGHYTRKVPKRWKVGDRLNIEGPYGRFSYESSLLPKQIWIAGGVGITPFIAWLESLQGKVSKYDITLYYLVRNRDEALMVDYLVALAEKAGVTLSIHYSDEKGYLDFKKLPFDAETSVWFCGPTGIAKAIRSTLKSKNLSPKKYLHCEYFEMR</sequence>
<dbReference type="InterPro" id="IPR001433">
    <property type="entry name" value="OxRdtase_FAD/NAD-bd"/>
</dbReference>
<organism evidence="15 16">
    <name type="scientific">Ignatzschineria indica</name>
    <dbReference type="NCBI Taxonomy" id="472583"/>
    <lineage>
        <taxon>Bacteria</taxon>
        <taxon>Pseudomonadati</taxon>
        <taxon>Pseudomonadota</taxon>
        <taxon>Gammaproteobacteria</taxon>
        <taxon>Cardiobacteriales</taxon>
        <taxon>Ignatzschineriaceae</taxon>
        <taxon>Ignatzschineria</taxon>
    </lineage>
</organism>
<evidence type="ECO:0000256" key="13">
    <source>
        <dbReference type="SAM" id="Phobius"/>
    </source>
</evidence>
<dbReference type="InterPro" id="IPR013130">
    <property type="entry name" value="Fe3_Rdtase_TM_dom"/>
</dbReference>
<feature type="domain" description="FAD-binding FR-type" evidence="14">
    <location>
        <begin position="214"/>
        <end position="310"/>
    </location>
</feature>
<dbReference type="SUPFAM" id="SSF63380">
    <property type="entry name" value="Riboflavin synthase domain-like"/>
    <property type="match status" value="1"/>
</dbReference>
<dbReference type="Proteomes" id="UP000244948">
    <property type="component" value="Unassembled WGS sequence"/>
</dbReference>
<evidence type="ECO:0000256" key="3">
    <source>
        <dbReference type="ARBA" id="ARBA00022630"/>
    </source>
</evidence>
<dbReference type="EMBL" id="QEWR01000002">
    <property type="protein sequence ID" value="PWD84980.1"/>
    <property type="molecule type" value="Genomic_DNA"/>
</dbReference>
<dbReference type="PRINTS" id="PR00410">
    <property type="entry name" value="PHEHYDRXLASE"/>
</dbReference>
<feature type="transmembrane region" description="Helical" evidence="13">
    <location>
        <begin position="41"/>
        <end position="61"/>
    </location>
</feature>
<dbReference type="InterPro" id="IPR017927">
    <property type="entry name" value="FAD-bd_FR_type"/>
</dbReference>
<comment type="cofactor">
    <cofactor evidence="1">
        <name>FAD</name>
        <dbReference type="ChEBI" id="CHEBI:57692"/>
    </cofactor>
</comment>
<keyword evidence="7" id="KW-0274">FAD</keyword>
<feature type="transmembrane region" description="Helical" evidence="13">
    <location>
        <begin position="7"/>
        <end position="29"/>
    </location>
</feature>
<evidence type="ECO:0000256" key="4">
    <source>
        <dbReference type="ARBA" id="ARBA00022692"/>
    </source>
</evidence>
<dbReference type="AlphaFoldDB" id="A0A2U2AP40"/>
<dbReference type="Gene3D" id="2.40.30.10">
    <property type="entry name" value="Translation factors"/>
    <property type="match status" value="1"/>
</dbReference>
<dbReference type="InterPro" id="IPR017938">
    <property type="entry name" value="Riboflavin_synthase-like_b-brl"/>
</dbReference>
<dbReference type="PROSITE" id="PS51384">
    <property type="entry name" value="FAD_FR"/>
    <property type="match status" value="1"/>
</dbReference>
<accession>A0A2U2AP40</accession>
<protein>
    <submittedName>
        <fullName evidence="15">Reductase</fullName>
    </submittedName>
</protein>
<dbReference type="Pfam" id="PF01794">
    <property type="entry name" value="Ferric_reduct"/>
    <property type="match status" value="1"/>
</dbReference>
<reference evidence="15 16" key="1">
    <citation type="journal article" date="2018" name="Genome Announc.">
        <title>Ignatzschineria cameli sp. nov., isolated from necrotic foot tissue of dromedaries (Camelus dromedarius) and associated maggots (Wohlfahrtia species) in Dubai.</title>
        <authorList>
            <person name="Tsang C.C."/>
            <person name="Tang J.Y."/>
            <person name="Fong J.Y."/>
            <person name="Kinne J."/>
            <person name="Lee H.H."/>
            <person name="Joseph M."/>
            <person name="Jose S."/>
            <person name="Schuster R.K."/>
            <person name="Tang Y."/>
            <person name="Sivakumar S."/>
            <person name="Chen J.H."/>
            <person name="Teng J.L."/>
            <person name="Lau S.K."/>
            <person name="Wernery U."/>
            <person name="Woo P.C."/>
        </authorList>
    </citation>
    <scope>NUCLEOTIDE SEQUENCE [LARGE SCALE GENOMIC DNA]</scope>
    <source>
        <strain evidence="15 16">KCTC 22643</strain>
    </source>
</reference>
<keyword evidence="6" id="KW-0479">Metal-binding</keyword>
<keyword evidence="3" id="KW-0285">Flavoprotein</keyword>
<dbReference type="Pfam" id="PF00175">
    <property type="entry name" value="NAD_binding_1"/>
    <property type="match status" value="1"/>
</dbReference>
<dbReference type="Gene3D" id="3.40.50.80">
    <property type="entry name" value="Nucleotide-binding domain of ferredoxin-NADP reductase (FNR) module"/>
    <property type="match status" value="1"/>
</dbReference>
<keyword evidence="16" id="KW-1185">Reference proteome</keyword>
<dbReference type="GO" id="GO:0046872">
    <property type="term" value="F:metal ion binding"/>
    <property type="evidence" value="ECO:0007669"/>
    <property type="project" value="UniProtKB-KW"/>
</dbReference>
<evidence type="ECO:0000313" key="16">
    <source>
        <dbReference type="Proteomes" id="UP000244948"/>
    </source>
</evidence>
<dbReference type="InterPro" id="IPR039261">
    <property type="entry name" value="FNR_nucleotide-bd"/>
</dbReference>
<evidence type="ECO:0000256" key="5">
    <source>
        <dbReference type="ARBA" id="ARBA00022714"/>
    </source>
</evidence>
<feature type="transmembrane region" description="Helical" evidence="13">
    <location>
        <begin position="82"/>
        <end position="97"/>
    </location>
</feature>
<keyword evidence="5" id="KW-0001">2Fe-2S</keyword>
<keyword evidence="9" id="KW-0560">Oxidoreductase</keyword>
<dbReference type="InterPro" id="IPR050415">
    <property type="entry name" value="MRET"/>
</dbReference>
<dbReference type="Pfam" id="PF08022">
    <property type="entry name" value="FAD_binding_8"/>
    <property type="match status" value="1"/>
</dbReference>
<feature type="transmembrane region" description="Helical" evidence="13">
    <location>
        <begin position="135"/>
        <end position="152"/>
    </location>
</feature>
<proteinExistence type="predicted"/>
<evidence type="ECO:0000256" key="1">
    <source>
        <dbReference type="ARBA" id="ARBA00001974"/>
    </source>
</evidence>
<gene>
    <name evidence="15" type="ORF">DC082_05525</name>
</gene>
<evidence type="ECO:0000256" key="6">
    <source>
        <dbReference type="ARBA" id="ARBA00022723"/>
    </source>
</evidence>
<keyword evidence="8 13" id="KW-1133">Transmembrane helix</keyword>